<dbReference type="EMBL" id="BASE01000044">
    <property type="protein sequence ID" value="GAM13911.1"/>
    <property type="molecule type" value="Genomic_DNA"/>
</dbReference>
<dbReference type="AlphaFoldDB" id="A0A0A8X735"/>
<evidence type="ECO:0000313" key="3">
    <source>
        <dbReference type="Proteomes" id="UP000031014"/>
    </source>
</evidence>
<organism evidence="2 3">
    <name type="scientific">Mesobacillus selenatarsenatis (strain DSM 18680 / JCM 14380 / FERM P-15431 / SF-1)</name>
    <dbReference type="NCBI Taxonomy" id="1321606"/>
    <lineage>
        <taxon>Bacteria</taxon>
        <taxon>Bacillati</taxon>
        <taxon>Bacillota</taxon>
        <taxon>Bacilli</taxon>
        <taxon>Bacillales</taxon>
        <taxon>Bacillaceae</taxon>
        <taxon>Mesobacillus</taxon>
    </lineage>
</organism>
<sequence>MRKKVLMPLLLISILIAFGIFYWYYLAPPAGFPDKEKIKAILSDPNNRVDIAEIQDTIFLDDKHVYIPFITEEEGHGISFWEWKKHEWQLSSFSTGSMPQIWKIDSDDPSSHYIMWNFHPENNLDFLTFFLIKERGFSVSDGKEKYDPGIQMDYRAEVGEKSYGYTSIPTEWQKYMEAENKLMAAMKPNPLFNDFFPPAQYYFGWQSTSVDGSTEFPSYPNMNGYGSGGSSTEHLRFLNENDIFIR</sequence>
<evidence type="ECO:0000256" key="1">
    <source>
        <dbReference type="SAM" id="Phobius"/>
    </source>
</evidence>
<protein>
    <submittedName>
        <fullName evidence="2">Uncharacterized protein</fullName>
    </submittedName>
</protein>
<name>A0A0A8X735_MESS1</name>
<comment type="caution">
    <text evidence="2">The sequence shown here is derived from an EMBL/GenBank/DDBJ whole genome shotgun (WGS) entry which is preliminary data.</text>
</comment>
<feature type="transmembrane region" description="Helical" evidence="1">
    <location>
        <begin position="5"/>
        <end position="25"/>
    </location>
</feature>
<dbReference type="Proteomes" id="UP000031014">
    <property type="component" value="Unassembled WGS sequence"/>
</dbReference>
<dbReference type="OrthoDB" id="2452975at2"/>
<gene>
    <name evidence="2" type="ORF">SAMD00020551_2058</name>
</gene>
<accession>A0A0A8X735</accession>
<keyword evidence="1" id="KW-0472">Membrane</keyword>
<keyword evidence="1" id="KW-1133">Transmembrane helix</keyword>
<keyword evidence="1" id="KW-0812">Transmembrane</keyword>
<reference evidence="2 3" key="1">
    <citation type="submission" date="2013-06" db="EMBL/GenBank/DDBJ databases">
        <title>Whole genome shotgun sequence of Bacillus selenatarsenatis SF-1.</title>
        <authorList>
            <person name="Kuroda M."/>
            <person name="Sei K."/>
            <person name="Yamashita M."/>
            <person name="Ike M."/>
        </authorList>
    </citation>
    <scope>NUCLEOTIDE SEQUENCE [LARGE SCALE GENOMIC DNA]</scope>
    <source>
        <strain evidence="2 3">SF-1</strain>
    </source>
</reference>
<dbReference type="RefSeq" id="WP_041965724.1">
    <property type="nucleotide sequence ID" value="NZ_BASE01000044.1"/>
</dbReference>
<keyword evidence="3" id="KW-1185">Reference proteome</keyword>
<dbReference type="STRING" id="1321606.SAMD00020551_2058"/>
<proteinExistence type="predicted"/>
<evidence type="ECO:0000313" key="2">
    <source>
        <dbReference type="EMBL" id="GAM13911.1"/>
    </source>
</evidence>